<gene>
    <name evidence="2" type="ORF">GRI58_10395</name>
</gene>
<keyword evidence="2" id="KW-0378">Hydrolase</keyword>
<evidence type="ECO:0000313" key="2">
    <source>
        <dbReference type="EMBL" id="MXP29229.1"/>
    </source>
</evidence>
<reference evidence="2 3" key="1">
    <citation type="submission" date="2019-12" db="EMBL/GenBank/DDBJ databases">
        <title>Genomic-based taxomic classification of the family Erythrobacteraceae.</title>
        <authorList>
            <person name="Xu L."/>
        </authorList>
    </citation>
    <scope>NUCLEOTIDE SEQUENCE [LARGE SCALE GENOMIC DNA]</scope>
    <source>
        <strain evidence="2 3">KEMB 9005-328</strain>
    </source>
</reference>
<dbReference type="Proteomes" id="UP000439780">
    <property type="component" value="Unassembled WGS sequence"/>
</dbReference>
<comment type="caution">
    <text evidence="2">The sequence shown here is derived from an EMBL/GenBank/DDBJ whole genome shotgun (WGS) entry which is preliminary data.</text>
</comment>
<keyword evidence="1" id="KW-0732">Signal</keyword>
<dbReference type="EMBL" id="WTYA01000007">
    <property type="protein sequence ID" value="MXP29229.1"/>
    <property type="molecule type" value="Genomic_DNA"/>
</dbReference>
<accession>A0A845AIF8</accession>
<sequence length="154" mass="16484">MGYLKTAVVGVLSGALALTSLPANAGVITSNAEAVRKLDIMLMVTSLRCRTTSDNFQADYRRFSAAHLSDLNLASRTLQARLVHSHGQKGAKRALDKISVGMANEYGQGHPWLNCGQLKQAAKALARDNDSNHLASAANELLARAPRGQWAMAN</sequence>
<dbReference type="AlphaFoldDB" id="A0A845AIF8"/>
<feature type="chain" id="PRO_5032336055" evidence="1">
    <location>
        <begin position="26"/>
        <end position="154"/>
    </location>
</feature>
<name>A0A845AIF8_9SPHN</name>
<dbReference type="GO" id="GO:0016787">
    <property type="term" value="F:hydrolase activity"/>
    <property type="evidence" value="ECO:0007669"/>
    <property type="project" value="UniProtKB-KW"/>
</dbReference>
<dbReference type="RefSeq" id="WP_160753520.1">
    <property type="nucleotide sequence ID" value="NZ_WTYA01000007.1"/>
</dbReference>
<feature type="signal peptide" evidence="1">
    <location>
        <begin position="1"/>
        <end position="25"/>
    </location>
</feature>
<dbReference type="OrthoDB" id="7473015at2"/>
<evidence type="ECO:0000256" key="1">
    <source>
        <dbReference type="SAM" id="SignalP"/>
    </source>
</evidence>
<evidence type="ECO:0000313" key="3">
    <source>
        <dbReference type="Proteomes" id="UP000439780"/>
    </source>
</evidence>
<protein>
    <submittedName>
        <fullName evidence="2">S-adenosyl-L-homocysteine hydrolase</fullName>
    </submittedName>
</protein>
<organism evidence="2 3">
    <name type="scientific">Qipengyuania algicida</name>
    <dbReference type="NCBI Taxonomy" id="1836209"/>
    <lineage>
        <taxon>Bacteria</taxon>
        <taxon>Pseudomonadati</taxon>
        <taxon>Pseudomonadota</taxon>
        <taxon>Alphaproteobacteria</taxon>
        <taxon>Sphingomonadales</taxon>
        <taxon>Erythrobacteraceae</taxon>
        <taxon>Qipengyuania</taxon>
    </lineage>
</organism>
<keyword evidence="3" id="KW-1185">Reference proteome</keyword>
<proteinExistence type="predicted"/>